<dbReference type="InterPro" id="IPR010982">
    <property type="entry name" value="Lambda_DNA-bd_dom_sf"/>
</dbReference>
<dbReference type="Pfam" id="PF01381">
    <property type="entry name" value="HTH_3"/>
    <property type="match status" value="1"/>
</dbReference>
<keyword evidence="2" id="KW-0238">DNA-binding</keyword>
<dbReference type="InterPro" id="IPR015927">
    <property type="entry name" value="Peptidase_S24_S26A/B/C"/>
</dbReference>
<keyword evidence="3" id="KW-0804">Transcription</keyword>
<dbReference type="CDD" id="cd00093">
    <property type="entry name" value="HTH_XRE"/>
    <property type="match status" value="1"/>
</dbReference>
<dbReference type="Pfam" id="PF00717">
    <property type="entry name" value="Peptidase_S24"/>
    <property type="match status" value="1"/>
</dbReference>
<proteinExistence type="predicted"/>
<protein>
    <submittedName>
        <fullName evidence="5">Repressor protein CI</fullName>
    </submittedName>
</protein>
<sequence length="222" mass="24810">MTFADEINLLMARLGLTQSQLAQELGVSRQAVQFWSSGRSEPKGSNLAKYKEYLTAHEGADGNHETVYRRPERGEDVEENWTRVPLLDVYGSCGGGGPSSRSDLIVEAIDFYTPFLKNLPGVIATEGAFELIHSSGDSMEPTIMRHAVCLVDRRQNVITSDSVYCIQAENQIFIKRVLRNLDGSITLLSDNQKYPPQNVRKELLENARVIGRVVFVFNGNFL</sequence>
<name>A0A8S5QDF4_9CAUD</name>
<dbReference type="PANTHER" id="PTHR40661:SF3">
    <property type="entry name" value="FELS-1 PROPHAGE TRANSCRIPTIONAL REGULATOR"/>
    <property type="match status" value="1"/>
</dbReference>
<dbReference type="SMART" id="SM00530">
    <property type="entry name" value="HTH_XRE"/>
    <property type="match status" value="1"/>
</dbReference>
<dbReference type="InterPro" id="IPR036286">
    <property type="entry name" value="LexA/Signal_pep-like_sf"/>
</dbReference>
<keyword evidence="1" id="KW-0805">Transcription regulation</keyword>
<organism evidence="5">
    <name type="scientific">Podoviridae sp. ctiwu7</name>
    <dbReference type="NCBI Taxonomy" id="2825269"/>
    <lineage>
        <taxon>Viruses</taxon>
        <taxon>Duplodnaviria</taxon>
        <taxon>Heunggongvirae</taxon>
        <taxon>Uroviricota</taxon>
        <taxon>Caudoviricetes</taxon>
    </lineage>
</organism>
<dbReference type="InterPro" id="IPR039418">
    <property type="entry name" value="LexA-like"/>
</dbReference>
<dbReference type="SUPFAM" id="SSF51306">
    <property type="entry name" value="LexA/Signal peptidase"/>
    <property type="match status" value="1"/>
</dbReference>
<evidence type="ECO:0000259" key="4">
    <source>
        <dbReference type="PROSITE" id="PS50943"/>
    </source>
</evidence>
<accession>A0A8S5QDF4</accession>
<dbReference type="PANTHER" id="PTHR40661">
    <property type="match status" value="1"/>
</dbReference>
<dbReference type="Gene3D" id="1.10.260.40">
    <property type="entry name" value="lambda repressor-like DNA-binding domains"/>
    <property type="match status" value="1"/>
</dbReference>
<dbReference type="EMBL" id="BK015627">
    <property type="protein sequence ID" value="DAE16564.1"/>
    <property type="molecule type" value="Genomic_DNA"/>
</dbReference>
<evidence type="ECO:0000256" key="1">
    <source>
        <dbReference type="ARBA" id="ARBA00023015"/>
    </source>
</evidence>
<reference evidence="5" key="1">
    <citation type="journal article" date="2021" name="Proc. Natl. Acad. Sci. U.S.A.">
        <title>A Catalog of Tens of Thousands of Viruses from Human Metagenomes Reveals Hidden Associations with Chronic Diseases.</title>
        <authorList>
            <person name="Tisza M.J."/>
            <person name="Buck C.B."/>
        </authorList>
    </citation>
    <scope>NUCLEOTIDE SEQUENCE</scope>
    <source>
        <strain evidence="5">Ctiwu7</strain>
    </source>
</reference>
<evidence type="ECO:0000313" key="5">
    <source>
        <dbReference type="EMBL" id="DAE16564.1"/>
    </source>
</evidence>
<evidence type="ECO:0000256" key="2">
    <source>
        <dbReference type="ARBA" id="ARBA00023125"/>
    </source>
</evidence>
<evidence type="ECO:0000256" key="3">
    <source>
        <dbReference type="ARBA" id="ARBA00023163"/>
    </source>
</evidence>
<dbReference type="CDD" id="cd06529">
    <property type="entry name" value="S24_LexA-like"/>
    <property type="match status" value="1"/>
</dbReference>
<dbReference type="GO" id="GO:0003677">
    <property type="term" value="F:DNA binding"/>
    <property type="evidence" value="ECO:0007669"/>
    <property type="project" value="UniProtKB-KW"/>
</dbReference>
<dbReference type="Gene3D" id="2.10.109.10">
    <property type="entry name" value="Umud Fragment, subunit A"/>
    <property type="match status" value="1"/>
</dbReference>
<dbReference type="InterPro" id="IPR001387">
    <property type="entry name" value="Cro/C1-type_HTH"/>
</dbReference>
<dbReference type="PROSITE" id="PS50943">
    <property type="entry name" value="HTH_CROC1"/>
    <property type="match status" value="1"/>
</dbReference>
<dbReference type="SUPFAM" id="SSF47413">
    <property type="entry name" value="lambda repressor-like DNA-binding domains"/>
    <property type="match status" value="1"/>
</dbReference>
<feature type="domain" description="HTH cro/C1-type" evidence="4">
    <location>
        <begin position="7"/>
        <end position="54"/>
    </location>
</feature>